<keyword evidence="6 9" id="KW-1133">Transmembrane helix</keyword>
<dbReference type="GO" id="GO:0006890">
    <property type="term" value="P:retrograde vesicle-mediated transport, Golgi to endoplasmic reticulum"/>
    <property type="evidence" value="ECO:0007669"/>
    <property type="project" value="TreeGrafter"/>
</dbReference>
<dbReference type="PANTHER" id="PTHR15959">
    <property type="entry name" value="SYNTAXIN-18"/>
    <property type="match status" value="1"/>
</dbReference>
<keyword evidence="5" id="KW-0653">Protein transport</keyword>
<evidence type="ECO:0000256" key="7">
    <source>
        <dbReference type="ARBA" id="ARBA00023054"/>
    </source>
</evidence>
<organism evidence="10 11">
    <name type="scientific">Protea cynaroides</name>
    <dbReference type="NCBI Taxonomy" id="273540"/>
    <lineage>
        <taxon>Eukaryota</taxon>
        <taxon>Viridiplantae</taxon>
        <taxon>Streptophyta</taxon>
        <taxon>Embryophyta</taxon>
        <taxon>Tracheophyta</taxon>
        <taxon>Spermatophyta</taxon>
        <taxon>Magnoliopsida</taxon>
        <taxon>Proteales</taxon>
        <taxon>Proteaceae</taxon>
        <taxon>Protea</taxon>
    </lineage>
</organism>
<evidence type="ECO:0000256" key="1">
    <source>
        <dbReference type="ARBA" id="ARBA00004211"/>
    </source>
</evidence>
<dbReference type="GO" id="GO:0015031">
    <property type="term" value="P:protein transport"/>
    <property type="evidence" value="ECO:0007669"/>
    <property type="project" value="UniProtKB-KW"/>
</dbReference>
<gene>
    <name evidence="10" type="ORF">NE237_010164</name>
</gene>
<evidence type="ECO:0000256" key="2">
    <source>
        <dbReference type="ARBA" id="ARBA00009063"/>
    </source>
</evidence>
<evidence type="ECO:0000256" key="9">
    <source>
        <dbReference type="SAM" id="Phobius"/>
    </source>
</evidence>
<evidence type="ECO:0000256" key="8">
    <source>
        <dbReference type="ARBA" id="ARBA00023136"/>
    </source>
</evidence>
<dbReference type="AlphaFoldDB" id="A0A9Q0KZ89"/>
<dbReference type="GO" id="GO:0031201">
    <property type="term" value="C:SNARE complex"/>
    <property type="evidence" value="ECO:0007669"/>
    <property type="project" value="TreeGrafter"/>
</dbReference>
<sequence>MLRIASDNNITWDPAIYLLMKNLAQGHGSLLLLHIQMPLIEESKNEFPAETLRIQQQLLDDEIRPLQVELASLLDGVQETETKMVEMSALNHLIATHVLQQTKQIRSVEATKNVEMGNKELSQAIQRHSSGGTFLLLFLFVLSFSIMFLDWYS</sequence>
<evidence type="ECO:0000256" key="6">
    <source>
        <dbReference type="ARBA" id="ARBA00022989"/>
    </source>
</evidence>
<feature type="transmembrane region" description="Helical" evidence="9">
    <location>
        <begin position="134"/>
        <end position="152"/>
    </location>
</feature>
<keyword evidence="3" id="KW-0813">Transport</keyword>
<evidence type="ECO:0000256" key="4">
    <source>
        <dbReference type="ARBA" id="ARBA00022692"/>
    </source>
</evidence>
<name>A0A9Q0KZ89_9MAGN</name>
<comment type="caution">
    <text evidence="10">The sequence shown here is derived from an EMBL/GenBank/DDBJ whole genome shotgun (WGS) entry which is preliminary data.</text>
</comment>
<dbReference type="EMBL" id="JAMYWD010000002">
    <property type="protein sequence ID" value="KAJ4979384.1"/>
    <property type="molecule type" value="Genomic_DNA"/>
</dbReference>
<reference evidence="10" key="1">
    <citation type="journal article" date="2023" name="Plant J.">
        <title>The genome of the king protea, Protea cynaroides.</title>
        <authorList>
            <person name="Chang J."/>
            <person name="Duong T.A."/>
            <person name="Schoeman C."/>
            <person name="Ma X."/>
            <person name="Roodt D."/>
            <person name="Barker N."/>
            <person name="Li Z."/>
            <person name="Van de Peer Y."/>
            <person name="Mizrachi E."/>
        </authorList>
    </citation>
    <scope>NUCLEOTIDE SEQUENCE</scope>
    <source>
        <tissue evidence="10">Young leaves</tissue>
    </source>
</reference>
<keyword evidence="7" id="KW-0175">Coiled coil</keyword>
<comment type="similarity">
    <text evidence="2">Belongs to the syntaxin family.</text>
</comment>
<evidence type="ECO:0000313" key="11">
    <source>
        <dbReference type="Proteomes" id="UP001141806"/>
    </source>
</evidence>
<evidence type="ECO:0000256" key="3">
    <source>
        <dbReference type="ARBA" id="ARBA00022448"/>
    </source>
</evidence>
<evidence type="ECO:0000313" key="10">
    <source>
        <dbReference type="EMBL" id="KAJ4979384.1"/>
    </source>
</evidence>
<proteinExistence type="inferred from homology"/>
<keyword evidence="8 9" id="KW-0472">Membrane</keyword>
<dbReference type="Proteomes" id="UP001141806">
    <property type="component" value="Unassembled WGS sequence"/>
</dbReference>
<evidence type="ECO:0000256" key="5">
    <source>
        <dbReference type="ARBA" id="ARBA00022927"/>
    </source>
</evidence>
<dbReference type="PANTHER" id="PTHR15959:SF0">
    <property type="entry name" value="SYNTAXIN-18"/>
    <property type="match status" value="1"/>
</dbReference>
<comment type="subcellular location">
    <subcellularLocation>
        <location evidence="1">Membrane</location>
        <topology evidence="1">Single-pass type IV membrane protein</topology>
    </subcellularLocation>
</comment>
<dbReference type="GO" id="GO:0005783">
    <property type="term" value="C:endoplasmic reticulum"/>
    <property type="evidence" value="ECO:0007669"/>
    <property type="project" value="TreeGrafter"/>
</dbReference>
<protein>
    <submittedName>
        <fullName evidence="10">Uncharacterized protein</fullName>
    </submittedName>
</protein>
<accession>A0A9Q0KZ89</accession>
<keyword evidence="11" id="KW-1185">Reference proteome</keyword>
<keyword evidence="4 9" id="KW-0812">Transmembrane</keyword>
<dbReference type="OrthoDB" id="1917865at2759"/>